<dbReference type="Gene3D" id="2.60.40.10">
    <property type="entry name" value="Immunoglobulins"/>
    <property type="match status" value="1"/>
</dbReference>
<organism evidence="3 4">
    <name type="scientific">Pseudobacter ginsenosidimutans</name>
    <dbReference type="NCBI Taxonomy" id="661488"/>
    <lineage>
        <taxon>Bacteria</taxon>
        <taxon>Pseudomonadati</taxon>
        <taxon>Bacteroidota</taxon>
        <taxon>Chitinophagia</taxon>
        <taxon>Chitinophagales</taxon>
        <taxon>Chitinophagaceae</taxon>
        <taxon>Pseudobacter</taxon>
    </lineage>
</organism>
<name>A0A4Q7N5M9_9BACT</name>
<dbReference type="Proteomes" id="UP000293874">
    <property type="component" value="Unassembled WGS sequence"/>
</dbReference>
<keyword evidence="1" id="KW-0732">Signal</keyword>
<feature type="domain" description="Secretion system C-terminal sorting" evidence="2">
    <location>
        <begin position="453"/>
        <end position="516"/>
    </location>
</feature>
<feature type="chain" id="PRO_5020758219" evidence="1">
    <location>
        <begin position="19"/>
        <end position="525"/>
    </location>
</feature>
<accession>A0A4Q7N5M9</accession>
<dbReference type="RefSeq" id="WP_130540665.1">
    <property type="nucleotide sequence ID" value="NZ_CP042431.1"/>
</dbReference>
<dbReference type="EMBL" id="SGXA01000001">
    <property type="protein sequence ID" value="RZS76361.1"/>
    <property type="molecule type" value="Genomic_DNA"/>
</dbReference>
<sequence length="525" mass="56995">MKKMFFLLLLSYNTVVQAQTDPAYPTAPATPGNIVAAEYFIDTDPGVGNGTAIPVTPGTDISNISFNANTGSLSEGAHTMYVRTLNTDGRWAITHVRQFVADYNPGYSTAPATPGNIVAAEYFIDTDPGIGNATTIPLTPGADISNISFNANTSGLSGGMHTIYLRTLSTEGRWSITNMRQFVADYNPAYPTAPAAPQNIVAAEYFIDTDPGIGNATAIPVTPGTDLNNISFNANTSSLATGAHNIYVRTLNSEGRWAVTNLRQFVSDDDWIYPAPPAAPGNITRVEYFIDTDPGFGNGTPITITPGVDLNNISIDIPAASISEGQHILYIRSLDDWSITNYSPFMVSQALPLHFLSFTAAGSGKDVLLNWTTTDEVNTATFEIEISADNEAFERIHSIPAKNTSGVHHYSFIHRNVPATRLLYRLKQTDIDGGFEYSKIAIVNMRQAVKISLYPNPANHNIMLKNIKPQDVSSVDILSMEGKRMVLFNAAFNNQYHISTLPPGTYVMKIVKKDGSSETLSFVKQ</sequence>
<comment type="caution">
    <text evidence="3">The sequence shown here is derived from an EMBL/GenBank/DDBJ whole genome shotgun (WGS) entry which is preliminary data.</text>
</comment>
<dbReference type="OrthoDB" id="1494595at2"/>
<feature type="signal peptide" evidence="1">
    <location>
        <begin position="1"/>
        <end position="18"/>
    </location>
</feature>
<proteinExistence type="predicted"/>
<dbReference type="InterPro" id="IPR026444">
    <property type="entry name" value="Secre_tail"/>
</dbReference>
<dbReference type="Pfam" id="PF18962">
    <property type="entry name" value="Por_Secre_tail"/>
    <property type="match status" value="1"/>
</dbReference>
<reference evidence="3 4" key="1">
    <citation type="submission" date="2019-02" db="EMBL/GenBank/DDBJ databases">
        <title>Genomic Encyclopedia of Type Strains, Phase IV (KMG-IV): sequencing the most valuable type-strain genomes for metagenomic binning, comparative biology and taxonomic classification.</title>
        <authorList>
            <person name="Goeker M."/>
        </authorList>
    </citation>
    <scope>NUCLEOTIDE SEQUENCE [LARGE SCALE GENOMIC DNA]</scope>
    <source>
        <strain evidence="3 4">DSM 18116</strain>
    </source>
</reference>
<evidence type="ECO:0000256" key="1">
    <source>
        <dbReference type="SAM" id="SignalP"/>
    </source>
</evidence>
<keyword evidence="4" id="KW-1185">Reference proteome</keyword>
<protein>
    <submittedName>
        <fullName evidence="3">Putative secreted protein (Por secretion system target)</fullName>
    </submittedName>
</protein>
<dbReference type="NCBIfam" id="TIGR04183">
    <property type="entry name" value="Por_Secre_tail"/>
    <property type="match status" value="1"/>
</dbReference>
<dbReference type="AlphaFoldDB" id="A0A4Q7N5M9"/>
<dbReference type="InterPro" id="IPR013783">
    <property type="entry name" value="Ig-like_fold"/>
</dbReference>
<evidence type="ECO:0000313" key="3">
    <source>
        <dbReference type="EMBL" id="RZS76361.1"/>
    </source>
</evidence>
<gene>
    <name evidence="3" type="ORF">EV199_2244</name>
</gene>
<evidence type="ECO:0000259" key="2">
    <source>
        <dbReference type="Pfam" id="PF18962"/>
    </source>
</evidence>
<evidence type="ECO:0000313" key="4">
    <source>
        <dbReference type="Proteomes" id="UP000293874"/>
    </source>
</evidence>